<evidence type="ECO:0000259" key="10">
    <source>
        <dbReference type="Pfam" id="PF00920"/>
    </source>
</evidence>
<proteinExistence type="inferred from homology"/>
<evidence type="ECO:0000256" key="7">
    <source>
        <dbReference type="ARBA" id="ARBA00023239"/>
    </source>
</evidence>
<evidence type="ECO:0000256" key="3">
    <source>
        <dbReference type="ARBA" id="ARBA00022723"/>
    </source>
</evidence>
<dbReference type="GO" id="GO:0019521">
    <property type="term" value="P:D-gluconate metabolic process"/>
    <property type="evidence" value="ECO:0007669"/>
    <property type="project" value="UniProtKB-KW"/>
</dbReference>
<name>A0A2S6F5R1_LEGPN</name>
<keyword evidence="6 9" id="KW-0311">Gluconate utilization</keyword>
<dbReference type="InterPro" id="IPR056740">
    <property type="entry name" value="ILV_EDD_C"/>
</dbReference>
<evidence type="ECO:0000256" key="5">
    <source>
        <dbReference type="ARBA" id="ARBA00023014"/>
    </source>
</evidence>
<comment type="pathway">
    <text evidence="9">Carbohydrate metabolism; Entner-Doudoroff pathway.</text>
</comment>
<keyword evidence="8 9" id="KW-0119">Carbohydrate metabolism</keyword>
<keyword evidence="5 9" id="KW-0411">Iron-sulfur</keyword>
<dbReference type="PROSITE" id="PS00887">
    <property type="entry name" value="ILVD_EDD_2"/>
    <property type="match status" value="1"/>
</dbReference>
<dbReference type="SUPFAM" id="SSF52016">
    <property type="entry name" value="LeuD/IlvD-like"/>
    <property type="match status" value="1"/>
</dbReference>
<evidence type="ECO:0000313" key="12">
    <source>
        <dbReference type="EMBL" id="PPK32770.1"/>
    </source>
</evidence>
<comment type="catalytic activity">
    <reaction evidence="9">
        <text>6-phospho-D-gluconate = 2-dehydro-3-deoxy-6-phospho-D-gluconate + H2O</text>
        <dbReference type="Rhea" id="RHEA:17277"/>
        <dbReference type="ChEBI" id="CHEBI:15377"/>
        <dbReference type="ChEBI" id="CHEBI:57569"/>
        <dbReference type="ChEBI" id="CHEBI:58759"/>
        <dbReference type="EC" id="4.2.1.12"/>
    </reaction>
</comment>
<dbReference type="InterPro" id="IPR037237">
    <property type="entry name" value="IlvD/EDD_N"/>
</dbReference>
<dbReference type="HAMAP" id="MF_02094">
    <property type="entry name" value="Edd"/>
    <property type="match status" value="1"/>
</dbReference>
<evidence type="ECO:0000256" key="9">
    <source>
        <dbReference type="HAMAP-Rule" id="MF_02094"/>
    </source>
</evidence>
<keyword evidence="3 9" id="KW-0479">Metal-binding</keyword>
<protein>
    <recommendedName>
        <fullName evidence="9">Phosphogluconate dehydratase</fullName>
        <ecNumber evidence="9">4.2.1.12</ecNumber>
    </recommendedName>
</protein>
<dbReference type="EMBL" id="PQWY01000004">
    <property type="protein sequence ID" value="PPK32770.1"/>
    <property type="molecule type" value="Genomic_DNA"/>
</dbReference>
<evidence type="ECO:0000256" key="2">
    <source>
        <dbReference type="ARBA" id="ARBA00022485"/>
    </source>
</evidence>
<evidence type="ECO:0000256" key="1">
    <source>
        <dbReference type="ARBA" id="ARBA00006486"/>
    </source>
</evidence>
<feature type="domain" description="Dihydroxy-acid/6-phosphogluconate dehydratase C-terminal" evidence="11">
    <location>
        <begin position="405"/>
        <end position="598"/>
    </location>
</feature>
<accession>A0A2S6F5R1</accession>
<organism evidence="12 13">
    <name type="scientific">Legionella pneumophila</name>
    <dbReference type="NCBI Taxonomy" id="446"/>
    <lineage>
        <taxon>Bacteria</taxon>
        <taxon>Pseudomonadati</taxon>
        <taxon>Pseudomonadota</taxon>
        <taxon>Gammaproteobacteria</taxon>
        <taxon>Legionellales</taxon>
        <taxon>Legionellaceae</taxon>
        <taxon>Legionella</taxon>
    </lineage>
</organism>
<comment type="function">
    <text evidence="9">Catalyzes the dehydration of 6-phospho-D-gluconate to 2-dehydro-3-deoxy-6-phospho-D-gluconate.</text>
</comment>
<keyword evidence="4 9" id="KW-0408">Iron</keyword>
<dbReference type="GO" id="GO:0005829">
    <property type="term" value="C:cytosol"/>
    <property type="evidence" value="ECO:0007669"/>
    <property type="project" value="TreeGrafter"/>
</dbReference>
<gene>
    <name evidence="9" type="primary">edd</name>
    <name evidence="12" type="ORF">C3928_02765</name>
</gene>
<evidence type="ECO:0000256" key="4">
    <source>
        <dbReference type="ARBA" id="ARBA00023004"/>
    </source>
</evidence>
<evidence type="ECO:0000256" key="8">
    <source>
        <dbReference type="ARBA" id="ARBA00023277"/>
    </source>
</evidence>
<comment type="similarity">
    <text evidence="1 9">Belongs to the IlvD/Edd family.</text>
</comment>
<evidence type="ECO:0000313" key="13">
    <source>
        <dbReference type="Proteomes" id="UP000239239"/>
    </source>
</evidence>
<dbReference type="AlphaFoldDB" id="A0A2S6F5R1"/>
<dbReference type="OrthoDB" id="9807077at2"/>
<dbReference type="Pfam" id="PF24877">
    <property type="entry name" value="ILV_EDD_C"/>
    <property type="match status" value="1"/>
</dbReference>
<keyword evidence="2 9" id="KW-0004">4Fe-4S</keyword>
<dbReference type="SUPFAM" id="SSF143975">
    <property type="entry name" value="IlvD/EDD N-terminal domain-like"/>
    <property type="match status" value="1"/>
</dbReference>
<feature type="binding site" evidence="9">
    <location>
        <position position="221"/>
    </location>
    <ligand>
        <name>[4Fe-4S] cluster</name>
        <dbReference type="ChEBI" id="CHEBI:49883"/>
    </ligand>
</feature>
<dbReference type="NCBIfam" id="TIGR01196">
    <property type="entry name" value="edd"/>
    <property type="match status" value="1"/>
</dbReference>
<reference evidence="12 13" key="1">
    <citation type="submission" date="2018-02" db="EMBL/GenBank/DDBJ databases">
        <title>Draft genome sequences of four Legionella pneumophila clinical strains isolated in Ontario.</title>
        <authorList>
            <person name="Fortuna A."/>
            <person name="Ramnarine R."/>
            <person name="Li A."/>
            <person name="Frantz C."/>
            <person name="Mallo G."/>
        </authorList>
    </citation>
    <scope>NUCLEOTIDE SEQUENCE [LARGE SCALE GENOMIC DNA]</scope>
    <source>
        <strain evidence="12 13">LG61</strain>
    </source>
</reference>
<dbReference type="Pfam" id="PF00920">
    <property type="entry name" value="ILVD_EDD_N"/>
    <property type="match status" value="1"/>
</dbReference>
<dbReference type="InterPro" id="IPR000581">
    <property type="entry name" value="ILV_EDD_N"/>
</dbReference>
<dbReference type="PANTHER" id="PTHR43661:SF1">
    <property type="entry name" value="PHOSPHOGLUCONATE DEHYDRATASE"/>
    <property type="match status" value="1"/>
</dbReference>
<dbReference type="InterPro" id="IPR042096">
    <property type="entry name" value="Dihydro-acid_dehy_C"/>
</dbReference>
<comment type="caution">
    <text evidence="12">The sequence shown here is derived from an EMBL/GenBank/DDBJ whole genome shotgun (WGS) entry which is preliminary data.</text>
</comment>
<feature type="binding site" evidence="9">
    <location>
        <position position="154"/>
    </location>
    <ligand>
        <name>[4Fe-4S] cluster</name>
        <dbReference type="ChEBI" id="CHEBI:49883"/>
    </ligand>
</feature>
<dbReference type="Gene3D" id="3.50.30.80">
    <property type="entry name" value="IlvD/EDD C-terminal domain-like"/>
    <property type="match status" value="1"/>
</dbReference>
<dbReference type="UniPathway" id="UPA00226"/>
<dbReference type="GO" id="GO:0051539">
    <property type="term" value="F:4 iron, 4 sulfur cluster binding"/>
    <property type="evidence" value="ECO:0007669"/>
    <property type="project" value="UniProtKB-UniRule"/>
</dbReference>
<feature type="domain" description="Dihydroxy-acid/6-phosphogluconate dehydratase N-terminal" evidence="10">
    <location>
        <begin position="65"/>
        <end position="378"/>
    </location>
</feature>
<dbReference type="InterPro" id="IPR004786">
    <property type="entry name" value="6-phosphgluc_deHydtase"/>
</dbReference>
<dbReference type="GO" id="GO:0009255">
    <property type="term" value="P:Entner-Doudoroff pathway through 6-phosphogluconate"/>
    <property type="evidence" value="ECO:0007669"/>
    <property type="project" value="UniProtKB-UniRule"/>
</dbReference>
<sequence>MHPVISQVTTNIQNRSAERRAAYLKQIDKARTIGPQRSVLHCGNLAHGFAACAKRDKAILRGNVKANIAIVSAYNDMLSAHQPYATYPDLIKEAISAAGGVAQFAGGVPAMCDGITQGQPGMELSLLSRDVIALSTAVALSHNMFDGGLLLGICDKIVPGLLMAALAFGHLPFIFVPAGPMPSGISNQEKARIRQLYAAGQVDKNALLDVEAASYHTAGTCTFYGTANSNQLVIELMGLQLPGSSFVNPNTPLRNELTKAAACQILSLTDLNPDYMPIGQMLDVKNIVNGIIGLLASGGSTNHTMHLVAIAAMAGYWVNWDDFAQLSAIIPLIARIYPNGQADINHFQRAGGMAYFVKTLLDADLLHPDVNTVVGFGLDKYTKQPQLIENRLVWVNGPDSSSNNDVLTSVADPFKPQGGLQVLSGNLGRAIIKTSSLYDAHYVIEAPAVVCSSQEEFEHLFNQGLLNKNCVVVVRFQGPKACGMPELHQLTPKLGVLMDKGFHVALVTDGRMSGASGKVPAAIHVTPEAVDGGGIAKIETGDMILIDCERGILQLLVSDEELASRSPVAVAGYSSVQGMGRELFSNLRLHFTGAEQGACSLFNGNEFFYDVS</sequence>
<evidence type="ECO:0000256" key="6">
    <source>
        <dbReference type="ARBA" id="ARBA00023064"/>
    </source>
</evidence>
<dbReference type="GO" id="GO:0046872">
    <property type="term" value="F:metal ion binding"/>
    <property type="evidence" value="ECO:0007669"/>
    <property type="project" value="UniProtKB-KW"/>
</dbReference>
<evidence type="ECO:0000259" key="11">
    <source>
        <dbReference type="Pfam" id="PF24877"/>
    </source>
</evidence>
<keyword evidence="7 9" id="KW-0456">Lyase</keyword>
<dbReference type="PANTHER" id="PTHR43661">
    <property type="entry name" value="D-XYLONATE DEHYDRATASE"/>
    <property type="match status" value="1"/>
</dbReference>
<dbReference type="FunFam" id="3.50.30.80:FF:000001">
    <property type="entry name" value="Dihydroxy-acid dehydratase"/>
    <property type="match status" value="1"/>
</dbReference>
<dbReference type="PROSITE" id="PS00886">
    <property type="entry name" value="ILVD_EDD_1"/>
    <property type="match status" value="1"/>
</dbReference>
<comment type="cofactor">
    <cofactor evidence="9">
        <name>[4Fe-4S] cluster</name>
        <dbReference type="ChEBI" id="CHEBI:49883"/>
    </cofactor>
    <text evidence="9">Binds 1 [4Fe-4S] cluster.</text>
</comment>
<dbReference type="Proteomes" id="UP000239239">
    <property type="component" value="Unassembled WGS sequence"/>
</dbReference>
<dbReference type="InterPro" id="IPR020558">
    <property type="entry name" value="DiOHA_6PGluconate_deHydtase_CS"/>
</dbReference>
<dbReference type="RefSeq" id="WP_027228920.1">
    <property type="nucleotide sequence ID" value="NZ_CP017601.1"/>
</dbReference>
<dbReference type="EC" id="4.2.1.12" evidence="9"/>
<dbReference type="GO" id="GO:0004456">
    <property type="term" value="F:phosphogluconate dehydratase activity"/>
    <property type="evidence" value="ECO:0007669"/>
    <property type="project" value="UniProtKB-UniRule"/>
</dbReference>